<reference evidence="3" key="1">
    <citation type="submission" date="2019-09" db="EMBL/GenBank/DDBJ databases">
        <title>Characterisation of the sponge microbiome using genome-centric metagenomics.</title>
        <authorList>
            <person name="Engelberts J.P."/>
            <person name="Robbins S.J."/>
            <person name="De Goeij J.M."/>
            <person name="Aranda M."/>
            <person name="Bell S.C."/>
            <person name="Webster N.S."/>
        </authorList>
    </citation>
    <scope>NUCLEOTIDE SEQUENCE</scope>
    <source>
        <strain evidence="3">SB0664_bin_27</strain>
    </source>
</reference>
<accession>A0A6B0Z019</accession>
<dbReference type="PANTHER" id="PTHR35024">
    <property type="entry name" value="HYPOTHETICAL CYTOSOLIC PROTEIN"/>
    <property type="match status" value="1"/>
</dbReference>
<dbReference type="EMBL" id="VXRG01000141">
    <property type="protein sequence ID" value="MXY95242.1"/>
    <property type="molecule type" value="Genomic_DNA"/>
</dbReference>
<dbReference type="Pfam" id="PF04519">
    <property type="entry name" value="Bactofilin"/>
    <property type="match status" value="1"/>
</dbReference>
<evidence type="ECO:0000313" key="3">
    <source>
        <dbReference type="EMBL" id="MXY95242.1"/>
    </source>
</evidence>
<comment type="similarity">
    <text evidence="1">Belongs to the bactofilin family.</text>
</comment>
<sequence>MVAVLDFAQRKSFLTPPHLVLPSDSRWRQFFISRGRVGEADCRVGHSCLRPSGQLAVYNRGKQVFRRNERPQPDAIEVIIGPRATYNGALRSDSSIRIDGVVESGLLETLANVILTEAARVNCEIRARNVSIRGYFDGVIRADRVELLAGCYVRGALHVNSFLLDEGATLEGELHMRSENAEEPLDLPVDTEAPAVLPGAQSQEEPEFS</sequence>
<evidence type="ECO:0000256" key="1">
    <source>
        <dbReference type="ARBA" id="ARBA00044755"/>
    </source>
</evidence>
<feature type="region of interest" description="Disordered" evidence="2">
    <location>
        <begin position="179"/>
        <end position="209"/>
    </location>
</feature>
<comment type="caution">
    <text evidence="3">The sequence shown here is derived from an EMBL/GenBank/DDBJ whole genome shotgun (WGS) entry which is preliminary data.</text>
</comment>
<gene>
    <name evidence="3" type="ORF">F4Y42_17510</name>
</gene>
<name>A0A6B0Z019_9CHLR</name>
<proteinExistence type="inferred from homology"/>
<organism evidence="3">
    <name type="scientific">Caldilineaceae bacterium SB0664_bin_27</name>
    <dbReference type="NCBI Taxonomy" id="2605260"/>
    <lineage>
        <taxon>Bacteria</taxon>
        <taxon>Bacillati</taxon>
        <taxon>Chloroflexota</taxon>
        <taxon>Caldilineae</taxon>
        <taxon>Caldilineales</taxon>
        <taxon>Caldilineaceae</taxon>
    </lineage>
</organism>
<dbReference type="AlphaFoldDB" id="A0A6B0Z019"/>
<protein>
    <submittedName>
        <fullName evidence="3">Polymer-forming cytoskeletal protein</fullName>
    </submittedName>
</protein>
<dbReference type="InterPro" id="IPR007607">
    <property type="entry name" value="BacA/B"/>
</dbReference>
<dbReference type="PANTHER" id="PTHR35024:SF4">
    <property type="entry name" value="POLYMER-FORMING CYTOSKELETAL PROTEIN"/>
    <property type="match status" value="1"/>
</dbReference>
<evidence type="ECO:0000256" key="2">
    <source>
        <dbReference type="SAM" id="MobiDB-lite"/>
    </source>
</evidence>